<name>A0ABN7U0C0_9BACL</name>
<proteinExistence type="predicted"/>
<dbReference type="PROSITE" id="PS50088">
    <property type="entry name" value="ANK_REPEAT"/>
    <property type="match status" value="1"/>
</dbReference>
<reference evidence="2 3" key="1">
    <citation type="submission" date="2021-06" db="EMBL/GenBank/DDBJ databases">
        <authorList>
            <person name="Criscuolo A."/>
        </authorList>
    </citation>
    <scope>NUCLEOTIDE SEQUENCE [LARGE SCALE GENOMIC DNA]</scope>
    <source>
        <strain evidence="3">CIP 111802</strain>
    </source>
</reference>
<dbReference type="EMBL" id="CAJVCE010000046">
    <property type="protein sequence ID" value="CAG7658664.1"/>
    <property type="molecule type" value="Genomic_DNA"/>
</dbReference>
<dbReference type="InterPro" id="IPR002110">
    <property type="entry name" value="Ankyrin_rpt"/>
</dbReference>
<keyword evidence="3" id="KW-1185">Reference proteome</keyword>
<feature type="repeat" description="ANK" evidence="1">
    <location>
        <begin position="1"/>
        <end position="31"/>
    </location>
</feature>
<accession>A0ABN7U0C0</accession>
<dbReference type="PROSITE" id="PS50297">
    <property type="entry name" value="ANK_REP_REGION"/>
    <property type="match status" value="1"/>
</dbReference>
<keyword evidence="1" id="KW-0040">ANK repeat</keyword>
<evidence type="ECO:0000256" key="1">
    <source>
        <dbReference type="PROSITE-ProRule" id="PRU00023"/>
    </source>
</evidence>
<evidence type="ECO:0008006" key="4">
    <source>
        <dbReference type="Google" id="ProtNLM"/>
    </source>
</evidence>
<organism evidence="2 3">
    <name type="scientific">Paenibacillus allorhizosphaerae</name>
    <dbReference type="NCBI Taxonomy" id="2849866"/>
    <lineage>
        <taxon>Bacteria</taxon>
        <taxon>Bacillati</taxon>
        <taxon>Bacillota</taxon>
        <taxon>Bacilli</taxon>
        <taxon>Bacillales</taxon>
        <taxon>Paenibacillaceae</taxon>
        <taxon>Paenibacillus</taxon>
    </lineage>
</organism>
<protein>
    <recommendedName>
        <fullName evidence="4">Ankyrin repeat domain-containing protein</fullName>
    </recommendedName>
</protein>
<evidence type="ECO:0000313" key="2">
    <source>
        <dbReference type="EMBL" id="CAG7658664.1"/>
    </source>
</evidence>
<gene>
    <name evidence="2" type="ORF">PAECIP111802_07117</name>
</gene>
<comment type="caution">
    <text evidence="2">The sequence shown here is derived from an EMBL/GenBank/DDBJ whole genome shotgun (WGS) entry which is preliminary data.</text>
</comment>
<dbReference type="Proteomes" id="UP000730618">
    <property type="component" value="Unassembled WGS sequence"/>
</dbReference>
<evidence type="ECO:0000313" key="3">
    <source>
        <dbReference type="Proteomes" id="UP000730618"/>
    </source>
</evidence>
<sequence length="92" mass="10057">MTGLHWAAVGGQLGPIRLLVERGTPLEAKNGYGATVLGQAVWAAVNSHPVCRWPDTKPDWGAMVRTLLDAGARPDAYPGLQERVEQVLRERR</sequence>